<protein>
    <submittedName>
        <fullName evidence="1">Uncharacterized protein</fullName>
    </submittedName>
</protein>
<organism evidence="1 2">
    <name type="scientific">Hungatella hathewayi</name>
    <dbReference type="NCBI Taxonomy" id="154046"/>
    <lineage>
        <taxon>Bacteria</taxon>
        <taxon>Bacillati</taxon>
        <taxon>Bacillota</taxon>
        <taxon>Clostridia</taxon>
        <taxon>Lachnospirales</taxon>
        <taxon>Lachnospiraceae</taxon>
        <taxon>Hungatella</taxon>
    </lineage>
</organism>
<dbReference type="RefSeq" id="WP_117631819.1">
    <property type="nucleotide sequence ID" value="NZ_QSON01000005.1"/>
</dbReference>
<dbReference type="Proteomes" id="UP000263014">
    <property type="component" value="Unassembled WGS sequence"/>
</dbReference>
<sequence length="112" mass="12768">MWGVCLDFGTVQAGLFQTVIQYEINDAANYENGKVTILAPVTNLTIEADKIKRLEEAPGHLYGEPVSPRNHPEVTGVVTGICWHFKRNCYYYKIAVDGKRKSRRYFEGDLRD</sequence>
<reference evidence="1 2" key="1">
    <citation type="submission" date="2018-08" db="EMBL/GenBank/DDBJ databases">
        <title>A genome reference for cultivated species of the human gut microbiota.</title>
        <authorList>
            <person name="Zou Y."/>
            <person name="Xue W."/>
            <person name="Luo G."/>
        </authorList>
    </citation>
    <scope>NUCLEOTIDE SEQUENCE [LARGE SCALE GENOMIC DNA]</scope>
    <source>
        <strain evidence="1 2">TM09-12</strain>
    </source>
</reference>
<evidence type="ECO:0000313" key="1">
    <source>
        <dbReference type="EMBL" id="RGJ04554.1"/>
    </source>
</evidence>
<proteinExistence type="predicted"/>
<dbReference type="EMBL" id="QSON01000005">
    <property type="protein sequence ID" value="RGJ04554.1"/>
    <property type="molecule type" value="Genomic_DNA"/>
</dbReference>
<name>A0A374P712_9FIRM</name>
<evidence type="ECO:0000313" key="2">
    <source>
        <dbReference type="Proteomes" id="UP000263014"/>
    </source>
</evidence>
<accession>A0A374P712</accession>
<comment type="caution">
    <text evidence="1">The sequence shown here is derived from an EMBL/GenBank/DDBJ whole genome shotgun (WGS) entry which is preliminary data.</text>
</comment>
<dbReference type="AlphaFoldDB" id="A0A374P712"/>
<gene>
    <name evidence="1" type="ORF">DXD79_11480</name>
</gene>